<protein>
    <recommendedName>
        <fullName evidence="4">RRM domain-containing protein</fullName>
    </recommendedName>
</protein>
<evidence type="ECO:0000313" key="6">
    <source>
        <dbReference type="Proteomes" id="UP001457282"/>
    </source>
</evidence>
<dbReference type="Gene3D" id="3.30.70.330">
    <property type="match status" value="1"/>
</dbReference>
<evidence type="ECO:0000259" key="4">
    <source>
        <dbReference type="PROSITE" id="PS50102"/>
    </source>
</evidence>
<dbReference type="PANTHER" id="PTHR19965:SF95">
    <property type="entry name" value="OS11G0100200 PROTEIN"/>
    <property type="match status" value="1"/>
</dbReference>
<dbReference type="Pfam" id="PF00076">
    <property type="entry name" value="RRM_1"/>
    <property type="match status" value="1"/>
</dbReference>
<dbReference type="SMART" id="SM00360">
    <property type="entry name" value="RRM"/>
    <property type="match status" value="1"/>
</dbReference>
<dbReference type="InterPro" id="IPR000504">
    <property type="entry name" value="RRM_dom"/>
</dbReference>
<dbReference type="GO" id="GO:0006406">
    <property type="term" value="P:mRNA export from nucleus"/>
    <property type="evidence" value="ECO:0007669"/>
    <property type="project" value="TreeGrafter"/>
</dbReference>
<dbReference type="AlphaFoldDB" id="A0AAW1VYP9"/>
<dbReference type="Proteomes" id="UP001457282">
    <property type="component" value="Unassembled WGS sequence"/>
</dbReference>
<dbReference type="PROSITE" id="PS50102">
    <property type="entry name" value="RRM"/>
    <property type="match status" value="1"/>
</dbReference>
<dbReference type="EMBL" id="JBEDUW010000007">
    <property type="protein sequence ID" value="KAK9913468.1"/>
    <property type="molecule type" value="Genomic_DNA"/>
</dbReference>
<dbReference type="PANTHER" id="PTHR19965">
    <property type="entry name" value="RNA AND EXPORT FACTOR BINDING PROTEIN"/>
    <property type="match status" value="1"/>
</dbReference>
<dbReference type="GO" id="GO:0005634">
    <property type="term" value="C:nucleus"/>
    <property type="evidence" value="ECO:0007669"/>
    <property type="project" value="TreeGrafter"/>
</dbReference>
<evidence type="ECO:0000256" key="3">
    <source>
        <dbReference type="SAM" id="MobiDB-lite"/>
    </source>
</evidence>
<comment type="caution">
    <text evidence="5">The sequence shown here is derived from an EMBL/GenBank/DDBJ whole genome shotgun (WGS) entry which is preliminary data.</text>
</comment>
<keyword evidence="1 2" id="KW-0694">RNA-binding</keyword>
<dbReference type="SUPFAM" id="SSF54928">
    <property type="entry name" value="RNA-binding domain, RBD"/>
    <property type="match status" value="1"/>
</dbReference>
<dbReference type="InterPro" id="IPR012677">
    <property type="entry name" value="Nucleotide-bd_a/b_plait_sf"/>
</dbReference>
<sequence>MPTPQESLDMSLADLIVTSKQHRQNVAAQRRGHNGHSGGGGGFSSRRARRPMNRNAARTAPYSTQPKKMQVAGPRRIELPRVMSEGINTEGGTKLYISNLDYDVTNRDIELLFSEVGDLERHSIHYDKSGRSKGTAEVVYVHHSDAVAAIERYNNQLLDGKQMEIKLVGLHVVASVPVPPNQTFLQEKPNLVFQRLGRAGSKGSFDGRGGLGLERGRGQVRKGGEKVTTGKRKNVTSESHNGKNIATKSTFYGDTKVTFEDLDADLEKYRLDARPEN</sequence>
<proteinExistence type="predicted"/>
<organism evidence="5 6">
    <name type="scientific">Rubus argutus</name>
    <name type="common">Southern blackberry</name>
    <dbReference type="NCBI Taxonomy" id="59490"/>
    <lineage>
        <taxon>Eukaryota</taxon>
        <taxon>Viridiplantae</taxon>
        <taxon>Streptophyta</taxon>
        <taxon>Embryophyta</taxon>
        <taxon>Tracheophyta</taxon>
        <taxon>Spermatophyta</taxon>
        <taxon>Magnoliopsida</taxon>
        <taxon>eudicotyledons</taxon>
        <taxon>Gunneridae</taxon>
        <taxon>Pentapetalae</taxon>
        <taxon>rosids</taxon>
        <taxon>fabids</taxon>
        <taxon>Rosales</taxon>
        <taxon>Rosaceae</taxon>
        <taxon>Rosoideae</taxon>
        <taxon>Rosoideae incertae sedis</taxon>
        <taxon>Rubus</taxon>
    </lineage>
</organism>
<feature type="region of interest" description="Disordered" evidence="3">
    <location>
        <begin position="22"/>
        <end position="49"/>
    </location>
</feature>
<dbReference type="GO" id="GO:0003729">
    <property type="term" value="F:mRNA binding"/>
    <property type="evidence" value="ECO:0007669"/>
    <property type="project" value="TreeGrafter"/>
</dbReference>
<evidence type="ECO:0000313" key="5">
    <source>
        <dbReference type="EMBL" id="KAK9913468.1"/>
    </source>
</evidence>
<evidence type="ECO:0000256" key="1">
    <source>
        <dbReference type="ARBA" id="ARBA00022884"/>
    </source>
</evidence>
<name>A0AAW1VYP9_RUBAR</name>
<reference evidence="5 6" key="1">
    <citation type="journal article" date="2023" name="G3 (Bethesda)">
        <title>A chromosome-length genome assembly and annotation of blackberry (Rubus argutus, cv. 'Hillquist').</title>
        <authorList>
            <person name="Bruna T."/>
            <person name="Aryal R."/>
            <person name="Dudchenko O."/>
            <person name="Sargent D.J."/>
            <person name="Mead D."/>
            <person name="Buti M."/>
            <person name="Cavallini A."/>
            <person name="Hytonen T."/>
            <person name="Andres J."/>
            <person name="Pham M."/>
            <person name="Weisz D."/>
            <person name="Mascagni F."/>
            <person name="Usai G."/>
            <person name="Natali L."/>
            <person name="Bassil N."/>
            <person name="Fernandez G.E."/>
            <person name="Lomsadze A."/>
            <person name="Armour M."/>
            <person name="Olukolu B."/>
            <person name="Poorten T."/>
            <person name="Britton C."/>
            <person name="Davik J."/>
            <person name="Ashrafi H."/>
            <person name="Aiden E.L."/>
            <person name="Borodovsky M."/>
            <person name="Worthington M."/>
        </authorList>
    </citation>
    <scope>NUCLEOTIDE SEQUENCE [LARGE SCALE GENOMIC DNA]</scope>
    <source>
        <strain evidence="5">PI 553951</strain>
    </source>
</reference>
<dbReference type="InterPro" id="IPR051229">
    <property type="entry name" value="ALYREF_mRNA_export"/>
</dbReference>
<gene>
    <name evidence="5" type="ORF">M0R45_037282</name>
</gene>
<feature type="domain" description="RRM" evidence="4">
    <location>
        <begin position="93"/>
        <end position="170"/>
    </location>
</feature>
<feature type="region of interest" description="Disordered" evidence="3">
    <location>
        <begin position="204"/>
        <end position="243"/>
    </location>
</feature>
<dbReference type="InterPro" id="IPR035979">
    <property type="entry name" value="RBD_domain_sf"/>
</dbReference>
<evidence type="ECO:0000256" key="2">
    <source>
        <dbReference type="PROSITE-ProRule" id="PRU00176"/>
    </source>
</evidence>
<feature type="compositionally biased region" description="Basic and acidic residues" evidence="3">
    <location>
        <begin position="214"/>
        <end position="225"/>
    </location>
</feature>
<keyword evidence="6" id="KW-1185">Reference proteome</keyword>
<accession>A0AAW1VYP9</accession>